<accession>A0A875RY29</accession>
<name>A0A875RY29_EENNA</name>
<dbReference type="KEGG" id="bnn:FOA43_000890"/>
<dbReference type="Proteomes" id="UP000662931">
    <property type="component" value="Chromosome 1"/>
</dbReference>
<protein>
    <submittedName>
        <fullName evidence="1">Uncharacterized protein</fullName>
    </submittedName>
</protein>
<dbReference type="EMBL" id="CP064812">
    <property type="protein sequence ID" value="QPG73578.1"/>
    <property type="molecule type" value="Genomic_DNA"/>
</dbReference>
<dbReference type="GeneID" id="62194291"/>
<dbReference type="OrthoDB" id="240546at2759"/>
<evidence type="ECO:0000313" key="2">
    <source>
        <dbReference type="Proteomes" id="UP000662931"/>
    </source>
</evidence>
<dbReference type="RefSeq" id="XP_038777143.1">
    <property type="nucleotide sequence ID" value="XM_038921215.1"/>
</dbReference>
<keyword evidence="2" id="KW-1185">Reference proteome</keyword>
<dbReference type="AlphaFoldDB" id="A0A875RY29"/>
<proteinExistence type="predicted"/>
<gene>
    <name evidence="1" type="ORF">FOA43_000890</name>
</gene>
<organism evidence="1 2">
    <name type="scientific">Eeniella nana</name>
    <name type="common">Yeast</name>
    <name type="synonym">Brettanomyces nanus</name>
    <dbReference type="NCBI Taxonomy" id="13502"/>
    <lineage>
        <taxon>Eukaryota</taxon>
        <taxon>Fungi</taxon>
        <taxon>Dikarya</taxon>
        <taxon>Ascomycota</taxon>
        <taxon>Saccharomycotina</taxon>
        <taxon>Pichiomycetes</taxon>
        <taxon>Pichiales</taxon>
        <taxon>Pichiaceae</taxon>
        <taxon>Brettanomyces</taxon>
    </lineage>
</organism>
<sequence length="260" mass="29383">MNILSSLSSRFISGASDDINGSNHGTNNGDVLNSPPSVLFFFIINCDLADLEHGESNDDIMKQIVVYLSFENHPVSENEMVKRVGLVQGLDDFSLKFLSSSGKGHLTHIDTDKTRIVVGQLQNSYRFVCGLRLACTNKRFISGKGLASPDYIINEIQMGYNLWMMNYGSLTSETPHDILEKWWRSWFDNRFEFPAGYNLNDKGFLNLIQGRRLCSVEFPIGFAKNLQLHMTAFIDQETDLQDIVVINSNWTPCKNYGFSA</sequence>
<evidence type="ECO:0000313" key="1">
    <source>
        <dbReference type="EMBL" id="QPG73578.1"/>
    </source>
</evidence>
<reference evidence="1" key="1">
    <citation type="submission" date="2020-10" db="EMBL/GenBank/DDBJ databases">
        <authorList>
            <person name="Roach M.J.R."/>
        </authorList>
    </citation>
    <scope>NUCLEOTIDE SEQUENCE</scope>
    <source>
        <strain evidence="1">CBS 1945</strain>
    </source>
</reference>